<gene>
    <name evidence="2" type="ORF">H4W80_006486</name>
</gene>
<dbReference type="EMBL" id="JADBEK010000001">
    <property type="protein sequence ID" value="MBE1588228.1"/>
    <property type="molecule type" value="Genomic_DNA"/>
</dbReference>
<keyword evidence="3" id="KW-1185">Reference proteome</keyword>
<evidence type="ECO:0000313" key="2">
    <source>
        <dbReference type="EMBL" id="MBE1588228.1"/>
    </source>
</evidence>
<reference evidence="2 3" key="1">
    <citation type="submission" date="2020-10" db="EMBL/GenBank/DDBJ databases">
        <title>Sequencing the genomes of 1000 actinobacteria strains.</title>
        <authorList>
            <person name="Klenk H.-P."/>
        </authorList>
    </citation>
    <scope>NUCLEOTIDE SEQUENCE [LARGE SCALE GENOMIC DNA]</scope>
    <source>
        <strain evidence="2 3">DSM 43173</strain>
    </source>
</reference>
<dbReference type="Proteomes" id="UP000633509">
    <property type="component" value="Unassembled WGS sequence"/>
</dbReference>
<name>A0ABR9M5P0_9ACTN</name>
<comment type="caution">
    <text evidence="2">The sequence shown here is derived from an EMBL/GenBank/DDBJ whole genome shotgun (WGS) entry which is preliminary data.</text>
</comment>
<proteinExistence type="predicted"/>
<evidence type="ECO:0000256" key="1">
    <source>
        <dbReference type="SAM" id="MobiDB-lite"/>
    </source>
</evidence>
<dbReference type="RefSeq" id="WP_192788491.1">
    <property type="nucleotide sequence ID" value="NZ_JADBEK010000001.1"/>
</dbReference>
<sequence length="47" mass="4999">MSAPGGRALQHPSVTEPRDDERVVGHMACSWKAAVAAGITQVLNRAR</sequence>
<protein>
    <submittedName>
        <fullName evidence="2">Uncharacterized protein</fullName>
    </submittedName>
</protein>
<feature type="region of interest" description="Disordered" evidence="1">
    <location>
        <begin position="1"/>
        <end position="22"/>
    </location>
</feature>
<organism evidence="2 3">
    <name type="scientific">Nonomuraea angiospora</name>
    <dbReference type="NCBI Taxonomy" id="46172"/>
    <lineage>
        <taxon>Bacteria</taxon>
        <taxon>Bacillati</taxon>
        <taxon>Actinomycetota</taxon>
        <taxon>Actinomycetes</taxon>
        <taxon>Streptosporangiales</taxon>
        <taxon>Streptosporangiaceae</taxon>
        <taxon>Nonomuraea</taxon>
    </lineage>
</organism>
<evidence type="ECO:0000313" key="3">
    <source>
        <dbReference type="Proteomes" id="UP000633509"/>
    </source>
</evidence>
<accession>A0ABR9M5P0</accession>